<proteinExistence type="inferred from homology"/>
<evidence type="ECO:0000256" key="1">
    <source>
        <dbReference type="ARBA" id="ARBA00000903"/>
    </source>
</evidence>
<dbReference type="Proteomes" id="UP000646745">
    <property type="component" value="Unassembled WGS sequence"/>
</dbReference>
<accession>A0ABQ3DN75</accession>
<sequence>MSADEWLARWREGRIGFHREAVHPALERYWAGLGLAEDAKVLVPLCGKSRDMRWLAANGHPIMGVELSPLAIEQFVAQHDLPIQRYRRDGFDCTRQGRIELWCGDFFHFQVDHAVELGGFYDRAALIALPPPTRQRYAHHLAQLLLPGVRGLLITLAHDDPERGPPYSVDAAEVERLLVPNFEIEPLESAVGEDGLRESVWALTRRGPRV</sequence>
<feature type="binding site" evidence="9">
    <location>
        <position position="45"/>
    </location>
    <ligand>
        <name>S-adenosyl-L-methionine</name>
        <dbReference type="ChEBI" id="CHEBI:59789"/>
    </ligand>
</feature>
<evidence type="ECO:0000256" key="8">
    <source>
        <dbReference type="ARBA" id="ARBA00022691"/>
    </source>
</evidence>
<dbReference type="PANTHER" id="PTHR10259:SF11">
    <property type="entry name" value="THIOPURINE S-METHYLTRANSFERASE"/>
    <property type="match status" value="1"/>
</dbReference>
<dbReference type="EC" id="2.1.1.67" evidence="4 9"/>
<keyword evidence="5 9" id="KW-0963">Cytoplasm</keyword>
<dbReference type="PANTHER" id="PTHR10259">
    <property type="entry name" value="THIOPURINE S-METHYLTRANSFERASE"/>
    <property type="match status" value="1"/>
</dbReference>
<name>A0ABQ3DN75_9GAMM</name>
<dbReference type="EMBL" id="BMZI01000001">
    <property type="protein sequence ID" value="GHB07338.1"/>
    <property type="molecule type" value="Genomic_DNA"/>
</dbReference>
<evidence type="ECO:0000313" key="11">
    <source>
        <dbReference type="Proteomes" id="UP000646745"/>
    </source>
</evidence>
<keyword evidence="8 9" id="KW-0949">S-adenosyl-L-methionine</keyword>
<dbReference type="Gene3D" id="3.40.50.150">
    <property type="entry name" value="Vaccinia Virus protein VP39"/>
    <property type="match status" value="1"/>
</dbReference>
<dbReference type="InterPro" id="IPR025835">
    <property type="entry name" value="Thiopurine_S-MeTrfase"/>
</dbReference>
<keyword evidence="7 9" id="KW-0808">Transferase</keyword>
<evidence type="ECO:0000256" key="2">
    <source>
        <dbReference type="ARBA" id="ARBA00004496"/>
    </source>
</evidence>
<feature type="binding site" evidence="9">
    <location>
        <position position="66"/>
    </location>
    <ligand>
        <name>S-adenosyl-L-methionine</name>
        <dbReference type="ChEBI" id="CHEBI:59789"/>
    </ligand>
</feature>
<keyword evidence="11" id="KW-1185">Reference proteome</keyword>
<dbReference type="NCBIfam" id="NF009732">
    <property type="entry name" value="PRK13255.1"/>
    <property type="match status" value="1"/>
</dbReference>
<evidence type="ECO:0000256" key="3">
    <source>
        <dbReference type="ARBA" id="ARBA00008145"/>
    </source>
</evidence>
<organism evidence="10 11">
    <name type="scientific">Salinicola rhizosphaerae</name>
    <dbReference type="NCBI Taxonomy" id="1443141"/>
    <lineage>
        <taxon>Bacteria</taxon>
        <taxon>Pseudomonadati</taxon>
        <taxon>Pseudomonadota</taxon>
        <taxon>Gammaproteobacteria</taxon>
        <taxon>Oceanospirillales</taxon>
        <taxon>Halomonadaceae</taxon>
        <taxon>Salinicola</taxon>
    </lineage>
</organism>
<dbReference type="Pfam" id="PF05724">
    <property type="entry name" value="TPMT"/>
    <property type="match status" value="1"/>
</dbReference>
<keyword evidence="6 9" id="KW-0489">Methyltransferase</keyword>
<evidence type="ECO:0000256" key="7">
    <source>
        <dbReference type="ARBA" id="ARBA00022679"/>
    </source>
</evidence>
<dbReference type="PROSITE" id="PS51585">
    <property type="entry name" value="SAM_MT_TPMT"/>
    <property type="match status" value="1"/>
</dbReference>
<comment type="caution">
    <text evidence="10">The sequence shown here is derived from an EMBL/GenBank/DDBJ whole genome shotgun (WGS) entry which is preliminary data.</text>
</comment>
<reference evidence="11" key="1">
    <citation type="journal article" date="2019" name="Int. J. Syst. Evol. Microbiol.">
        <title>The Global Catalogue of Microorganisms (GCM) 10K type strain sequencing project: providing services to taxonomists for standard genome sequencing and annotation.</title>
        <authorList>
            <consortium name="The Broad Institute Genomics Platform"/>
            <consortium name="The Broad Institute Genome Sequencing Center for Infectious Disease"/>
            <person name="Wu L."/>
            <person name="Ma J."/>
        </authorList>
    </citation>
    <scope>NUCLEOTIDE SEQUENCE [LARGE SCALE GENOMIC DNA]</scope>
    <source>
        <strain evidence="11">KCTC 32998</strain>
    </source>
</reference>
<evidence type="ECO:0000256" key="5">
    <source>
        <dbReference type="ARBA" id="ARBA00022490"/>
    </source>
</evidence>
<comment type="catalytic activity">
    <reaction evidence="1 9">
        <text>S-adenosyl-L-methionine + a thiopurine = S-adenosyl-L-homocysteine + a thiopurine S-methylether.</text>
        <dbReference type="EC" id="2.1.1.67"/>
    </reaction>
</comment>
<dbReference type="InterPro" id="IPR029063">
    <property type="entry name" value="SAM-dependent_MTases_sf"/>
</dbReference>
<dbReference type="HAMAP" id="MF_00812">
    <property type="entry name" value="Thiopur_methtran"/>
    <property type="match status" value="1"/>
</dbReference>
<comment type="subcellular location">
    <subcellularLocation>
        <location evidence="2 9">Cytoplasm</location>
    </subcellularLocation>
</comment>
<protein>
    <recommendedName>
        <fullName evidence="4 9">Thiopurine S-methyltransferase</fullName>
        <ecNumber evidence="4 9">2.1.1.67</ecNumber>
    </recommendedName>
    <alternativeName>
        <fullName evidence="9">Thiopurine methyltransferase</fullName>
    </alternativeName>
</protein>
<evidence type="ECO:0000313" key="10">
    <source>
        <dbReference type="EMBL" id="GHB07338.1"/>
    </source>
</evidence>
<dbReference type="RefSeq" id="WP_189442614.1">
    <property type="nucleotide sequence ID" value="NZ_BMZI01000001.1"/>
</dbReference>
<feature type="binding site" evidence="9">
    <location>
        <position position="10"/>
    </location>
    <ligand>
        <name>S-adenosyl-L-methionine</name>
        <dbReference type="ChEBI" id="CHEBI:59789"/>
    </ligand>
</feature>
<evidence type="ECO:0000256" key="4">
    <source>
        <dbReference type="ARBA" id="ARBA00011905"/>
    </source>
</evidence>
<dbReference type="PIRSF" id="PIRSF023956">
    <property type="entry name" value="Thiopurine_S-methyltransferase"/>
    <property type="match status" value="1"/>
</dbReference>
<gene>
    <name evidence="9 10" type="primary">tpm</name>
    <name evidence="10" type="ORF">GCM10009038_00650</name>
</gene>
<comment type="similarity">
    <text evidence="3 9">Belongs to the class I-like SAM-binding methyltransferase superfamily. TPMT family.</text>
</comment>
<dbReference type="SUPFAM" id="SSF53335">
    <property type="entry name" value="S-adenosyl-L-methionine-dependent methyltransferases"/>
    <property type="match status" value="1"/>
</dbReference>
<feature type="binding site" evidence="9">
    <location>
        <position position="123"/>
    </location>
    <ligand>
        <name>S-adenosyl-L-methionine</name>
        <dbReference type="ChEBI" id="CHEBI:59789"/>
    </ligand>
</feature>
<evidence type="ECO:0000256" key="6">
    <source>
        <dbReference type="ARBA" id="ARBA00022603"/>
    </source>
</evidence>
<dbReference type="InterPro" id="IPR008854">
    <property type="entry name" value="TPMT"/>
</dbReference>
<evidence type="ECO:0000256" key="9">
    <source>
        <dbReference type="HAMAP-Rule" id="MF_00812"/>
    </source>
</evidence>